<dbReference type="EMBL" id="CAVMJV010000013">
    <property type="protein sequence ID" value="CAK5048065.1"/>
    <property type="molecule type" value="Genomic_DNA"/>
</dbReference>
<gene>
    <name evidence="1" type="ORF">MENTE1834_LOCUS12588</name>
</gene>
<accession>A0ACB0YI91</accession>
<comment type="caution">
    <text evidence="1">The sequence shown here is derived from an EMBL/GenBank/DDBJ whole genome shotgun (WGS) entry which is preliminary data.</text>
</comment>
<protein>
    <submittedName>
        <fullName evidence="1">Uncharacterized protein</fullName>
    </submittedName>
</protein>
<evidence type="ECO:0000313" key="1">
    <source>
        <dbReference type="EMBL" id="CAK5048065.1"/>
    </source>
</evidence>
<dbReference type="Proteomes" id="UP001497535">
    <property type="component" value="Unassembled WGS sequence"/>
</dbReference>
<evidence type="ECO:0000313" key="2">
    <source>
        <dbReference type="Proteomes" id="UP001497535"/>
    </source>
</evidence>
<sequence>MDRVRNKTNGMAAATVILLRVVIPCFDPAPLGFSFLILFCLSISGGGSSSASSSNGGMFNVDFGGT</sequence>
<organism evidence="1 2">
    <name type="scientific">Meloidogyne enterolobii</name>
    <name type="common">Root-knot nematode worm</name>
    <name type="synonym">Meloidogyne mayaguensis</name>
    <dbReference type="NCBI Taxonomy" id="390850"/>
    <lineage>
        <taxon>Eukaryota</taxon>
        <taxon>Metazoa</taxon>
        <taxon>Ecdysozoa</taxon>
        <taxon>Nematoda</taxon>
        <taxon>Chromadorea</taxon>
        <taxon>Rhabditida</taxon>
        <taxon>Tylenchina</taxon>
        <taxon>Tylenchomorpha</taxon>
        <taxon>Tylenchoidea</taxon>
        <taxon>Meloidogynidae</taxon>
        <taxon>Meloidogyninae</taxon>
        <taxon>Meloidogyne</taxon>
    </lineage>
</organism>
<reference evidence="1" key="1">
    <citation type="submission" date="2023-11" db="EMBL/GenBank/DDBJ databases">
        <authorList>
            <person name="Poullet M."/>
        </authorList>
    </citation>
    <scope>NUCLEOTIDE SEQUENCE</scope>
    <source>
        <strain evidence="1">E1834</strain>
    </source>
</reference>
<proteinExistence type="predicted"/>
<name>A0ACB0YI91_MELEN</name>
<keyword evidence="2" id="KW-1185">Reference proteome</keyword>